<evidence type="ECO:0000313" key="3">
    <source>
        <dbReference type="Proteomes" id="UP000474565"/>
    </source>
</evidence>
<evidence type="ECO:0008006" key="4">
    <source>
        <dbReference type="Google" id="ProtNLM"/>
    </source>
</evidence>
<dbReference type="EMBL" id="WWCP01000064">
    <property type="protein sequence ID" value="MYM85392.1"/>
    <property type="molecule type" value="Genomic_DNA"/>
</dbReference>
<sequence length="98" mass="11044">MKKYLMYLFLVASVAPGLAQAQSRREMCMEKCTAEPGMLNTARQQAHDAKLKQLQDQKAAATDPQVKKQLAEQEEAELEKYQTAVEKVCKHICSAFPQ</sequence>
<gene>
    <name evidence="2" type="ORF">GTP44_26090</name>
</gene>
<comment type="caution">
    <text evidence="2">The sequence shown here is derived from an EMBL/GenBank/DDBJ whole genome shotgun (WGS) entry which is preliminary data.</text>
</comment>
<dbReference type="AlphaFoldDB" id="A0A6L8MTK6"/>
<keyword evidence="1" id="KW-0732">Signal</keyword>
<reference evidence="2 3" key="1">
    <citation type="submission" date="2019-12" db="EMBL/GenBank/DDBJ databases">
        <title>Novel species isolated from a subtropical stream in China.</title>
        <authorList>
            <person name="Lu H."/>
        </authorList>
    </citation>
    <scope>NUCLEOTIDE SEQUENCE [LARGE SCALE GENOMIC DNA]</scope>
    <source>
        <strain evidence="2 3">FT50W</strain>
    </source>
</reference>
<evidence type="ECO:0000256" key="1">
    <source>
        <dbReference type="SAM" id="SignalP"/>
    </source>
</evidence>
<feature type="chain" id="PRO_5026667916" description="DUF1090 family protein" evidence="1">
    <location>
        <begin position="22"/>
        <end position="98"/>
    </location>
</feature>
<protein>
    <recommendedName>
        <fullName evidence="4">DUF1090 family protein</fullName>
    </recommendedName>
</protein>
<proteinExistence type="predicted"/>
<accession>A0A6L8MTK6</accession>
<dbReference type="Proteomes" id="UP000474565">
    <property type="component" value="Unassembled WGS sequence"/>
</dbReference>
<feature type="signal peptide" evidence="1">
    <location>
        <begin position="1"/>
        <end position="21"/>
    </location>
</feature>
<evidence type="ECO:0000313" key="2">
    <source>
        <dbReference type="EMBL" id="MYM85392.1"/>
    </source>
</evidence>
<organism evidence="2 3">
    <name type="scientific">Duganella lactea</name>
    <dbReference type="NCBI Taxonomy" id="2692173"/>
    <lineage>
        <taxon>Bacteria</taxon>
        <taxon>Pseudomonadati</taxon>
        <taxon>Pseudomonadota</taxon>
        <taxon>Betaproteobacteria</taxon>
        <taxon>Burkholderiales</taxon>
        <taxon>Oxalobacteraceae</taxon>
        <taxon>Telluria group</taxon>
        <taxon>Duganella</taxon>
    </lineage>
</organism>
<dbReference type="RefSeq" id="WP_161021696.1">
    <property type="nucleotide sequence ID" value="NZ_WWCP01000064.1"/>
</dbReference>
<name>A0A6L8MTK6_9BURK</name>